<evidence type="ECO:0000256" key="10">
    <source>
        <dbReference type="SAM" id="MobiDB-lite"/>
    </source>
</evidence>
<dbReference type="GeneTree" id="ENSGT00940000163109"/>
<keyword evidence="4" id="KW-0677">Repeat</keyword>
<dbReference type="GO" id="GO:0010557">
    <property type="term" value="P:positive regulation of macromolecule biosynthetic process"/>
    <property type="evidence" value="ECO:0007669"/>
    <property type="project" value="UniProtKB-ARBA"/>
</dbReference>
<feature type="region of interest" description="Disordered" evidence="10">
    <location>
        <begin position="1"/>
        <end position="94"/>
    </location>
</feature>
<dbReference type="PANTHER" id="PTHR23341:SF4">
    <property type="entry name" value="HIGH MOBILITY GROUP PROTEIN HMGI-C"/>
    <property type="match status" value="1"/>
</dbReference>
<protein>
    <submittedName>
        <fullName evidence="11">High mobility group AT-hook 2</fullName>
    </submittedName>
</protein>
<gene>
    <name evidence="11" type="primary">HMGA2</name>
</gene>
<sequence length="202" mass="22575">MSAQGEGPGQPSTAAQEQPATAEPQKRGRGRPRKQPQEPTGEPSPKRPRGRPKGSKNKSPSKAAQKKAEATGEKRPRGRPRKWPQQVVQKKPAQVRKNALNSLLYLKLNTSSVFKLVKSEGKCINNMKWRIAAGLFGTTTQTIHVVALRKQRRQQWNCLKWKVLAQKCPQKCHLCNLHLVKTTQPHKCLVPVQLELGTLGNH</sequence>
<keyword evidence="6" id="KW-0805">Transcription regulation</keyword>
<dbReference type="PRINTS" id="PR00929">
    <property type="entry name" value="ATHOOK"/>
</dbReference>
<dbReference type="GO" id="GO:0003712">
    <property type="term" value="F:transcription coregulator activity"/>
    <property type="evidence" value="ECO:0007669"/>
    <property type="project" value="TreeGrafter"/>
</dbReference>
<dbReference type="Proteomes" id="UP000016666">
    <property type="component" value="Chromosome 1"/>
</dbReference>
<dbReference type="PANTHER" id="PTHR23341">
    <property type="entry name" value="HIGH MOBILITY GROUP PROTEINS HMG-A AND C"/>
    <property type="match status" value="1"/>
</dbReference>
<evidence type="ECO:0000256" key="6">
    <source>
        <dbReference type="ARBA" id="ARBA00023015"/>
    </source>
</evidence>
<dbReference type="InterPro" id="IPR017956">
    <property type="entry name" value="AT_hook_DNA-bd_motif"/>
</dbReference>
<keyword evidence="5" id="KW-0007">Acetylation</keyword>
<dbReference type="InterPro" id="IPR000637">
    <property type="entry name" value="HMGI/Y_DNA-bd_CS"/>
</dbReference>
<dbReference type="InterPro" id="IPR000116">
    <property type="entry name" value="HMGA"/>
</dbReference>
<dbReference type="GO" id="GO:0000785">
    <property type="term" value="C:chromatin"/>
    <property type="evidence" value="ECO:0007669"/>
    <property type="project" value="InterPro"/>
</dbReference>
<reference evidence="11" key="2">
    <citation type="submission" date="2025-08" db="UniProtKB">
        <authorList>
            <consortium name="Ensembl"/>
        </authorList>
    </citation>
    <scope>IDENTIFICATION</scope>
</reference>
<dbReference type="Pfam" id="PF02178">
    <property type="entry name" value="AT_hook"/>
    <property type="match status" value="3"/>
</dbReference>
<dbReference type="GO" id="GO:0006355">
    <property type="term" value="P:regulation of DNA-templated transcription"/>
    <property type="evidence" value="ECO:0007669"/>
    <property type="project" value="InterPro"/>
</dbReference>
<reference evidence="11 12" key="1">
    <citation type="submission" date="2017-10" db="EMBL/GenBank/DDBJ databases">
        <title>A new Pekin duck reference genome.</title>
        <authorList>
            <person name="Hou Z.-C."/>
            <person name="Zhou Z.-K."/>
            <person name="Zhu F."/>
            <person name="Hou S.-S."/>
        </authorList>
    </citation>
    <scope>NUCLEOTIDE SEQUENCE [LARGE SCALE GENOMIC DNA]</scope>
</reference>
<dbReference type="STRING" id="8840.ENSAPLP00000028704"/>
<evidence type="ECO:0000256" key="7">
    <source>
        <dbReference type="ARBA" id="ARBA00023125"/>
    </source>
</evidence>
<evidence type="ECO:0000256" key="8">
    <source>
        <dbReference type="ARBA" id="ARBA00023163"/>
    </source>
</evidence>
<feature type="compositionally biased region" description="Basic residues" evidence="10">
    <location>
        <begin position="46"/>
        <end position="56"/>
    </location>
</feature>
<evidence type="ECO:0000313" key="11">
    <source>
        <dbReference type="Ensembl" id="ENSAPLP00000028704.1"/>
    </source>
</evidence>
<keyword evidence="8" id="KW-0804">Transcription</keyword>
<feature type="compositionally biased region" description="Low complexity" evidence="10">
    <location>
        <begin position="83"/>
        <end position="94"/>
    </location>
</feature>
<name>A0A493TSF1_ANAPP</name>
<comment type="subcellular location">
    <subcellularLocation>
        <location evidence="1">Nucleus</location>
    </subcellularLocation>
</comment>
<dbReference type="PRINTS" id="PR00930">
    <property type="entry name" value="HIGHMOBLTYIY"/>
</dbReference>
<evidence type="ECO:0000256" key="2">
    <source>
        <dbReference type="ARBA" id="ARBA00010812"/>
    </source>
</evidence>
<dbReference type="AlphaFoldDB" id="A0A493TSF1"/>
<dbReference type="GO" id="GO:0005634">
    <property type="term" value="C:nucleus"/>
    <property type="evidence" value="ECO:0007669"/>
    <property type="project" value="UniProtKB-SubCell"/>
</dbReference>
<evidence type="ECO:0000256" key="4">
    <source>
        <dbReference type="ARBA" id="ARBA00022737"/>
    </source>
</evidence>
<evidence type="ECO:0000256" key="1">
    <source>
        <dbReference type="ARBA" id="ARBA00004123"/>
    </source>
</evidence>
<dbReference type="SMART" id="SM00384">
    <property type="entry name" value="AT_hook"/>
    <property type="match status" value="3"/>
</dbReference>
<accession>A0A493TSF1</accession>
<reference evidence="11" key="3">
    <citation type="submission" date="2025-09" db="UniProtKB">
        <authorList>
            <consortium name="Ensembl"/>
        </authorList>
    </citation>
    <scope>IDENTIFICATION</scope>
</reference>
<proteinExistence type="inferred from homology"/>
<organism evidence="11 12">
    <name type="scientific">Anas platyrhynchos platyrhynchos</name>
    <name type="common">Northern mallard</name>
    <dbReference type="NCBI Taxonomy" id="8840"/>
    <lineage>
        <taxon>Eukaryota</taxon>
        <taxon>Metazoa</taxon>
        <taxon>Chordata</taxon>
        <taxon>Craniata</taxon>
        <taxon>Vertebrata</taxon>
        <taxon>Euteleostomi</taxon>
        <taxon>Archelosauria</taxon>
        <taxon>Archosauria</taxon>
        <taxon>Dinosauria</taxon>
        <taxon>Saurischia</taxon>
        <taxon>Theropoda</taxon>
        <taxon>Coelurosauria</taxon>
        <taxon>Aves</taxon>
        <taxon>Neognathae</taxon>
        <taxon>Galloanserae</taxon>
        <taxon>Anseriformes</taxon>
        <taxon>Anatidae</taxon>
        <taxon>Anatinae</taxon>
        <taxon>Anas</taxon>
    </lineage>
</organism>
<evidence type="ECO:0000313" key="12">
    <source>
        <dbReference type="Proteomes" id="UP000016666"/>
    </source>
</evidence>
<evidence type="ECO:0000256" key="5">
    <source>
        <dbReference type="ARBA" id="ARBA00022990"/>
    </source>
</evidence>
<dbReference type="GO" id="GO:0003677">
    <property type="term" value="F:DNA binding"/>
    <property type="evidence" value="ECO:0007669"/>
    <property type="project" value="UniProtKB-KW"/>
</dbReference>
<feature type="compositionally biased region" description="Low complexity" evidence="10">
    <location>
        <begin position="10"/>
        <end position="23"/>
    </location>
</feature>
<keyword evidence="3" id="KW-0597">Phosphoprotein</keyword>
<evidence type="ECO:0000256" key="9">
    <source>
        <dbReference type="ARBA" id="ARBA00023242"/>
    </source>
</evidence>
<keyword evidence="12" id="KW-1185">Reference proteome</keyword>
<dbReference type="PROSITE" id="PS00354">
    <property type="entry name" value="HMGI_Y"/>
    <property type="match status" value="1"/>
</dbReference>
<keyword evidence="7" id="KW-0238">DNA-binding</keyword>
<feature type="compositionally biased region" description="Basic and acidic residues" evidence="10">
    <location>
        <begin position="66"/>
        <end position="75"/>
    </location>
</feature>
<comment type="similarity">
    <text evidence="2">Belongs to the HMGA family.</text>
</comment>
<dbReference type="Ensembl" id="ENSAPLT00000018772.1">
    <property type="protein sequence ID" value="ENSAPLP00000028704.1"/>
    <property type="gene ID" value="ENSAPLG00000028797.1"/>
</dbReference>
<keyword evidence="9" id="KW-0539">Nucleus</keyword>
<evidence type="ECO:0000256" key="3">
    <source>
        <dbReference type="ARBA" id="ARBA00022553"/>
    </source>
</evidence>